<keyword evidence="1" id="KW-0677">Repeat</keyword>
<dbReference type="SUPFAM" id="SSF48371">
    <property type="entry name" value="ARM repeat"/>
    <property type="match status" value="1"/>
</dbReference>
<dbReference type="GO" id="GO:0003729">
    <property type="term" value="F:mRNA binding"/>
    <property type="evidence" value="ECO:0007669"/>
    <property type="project" value="TreeGrafter"/>
</dbReference>
<dbReference type="GO" id="GO:0006417">
    <property type="term" value="P:regulation of translation"/>
    <property type="evidence" value="ECO:0007669"/>
    <property type="project" value="TreeGrafter"/>
</dbReference>
<evidence type="ECO:0000313" key="5">
    <source>
        <dbReference type="WBParaSite" id="PDA_v2.g10172.t1"/>
    </source>
</evidence>
<dbReference type="AlphaFoldDB" id="A0A914P527"/>
<dbReference type="PROSITE" id="PS50302">
    <property type="entry name" value="PUM"/>
    <property type="match status" value="1"/>
</dbReference>
<feature type="domain" description="PUM-HD" evidence="3">
    <location>
        <begin position="84"/>
        <end position="220"/>
    </location>
</feature>
<dbReference type="InterPro" id="IPR040059">
    <property type="entry name" value="PUM3"/>
</dbReference>
<evidence type="ECO:0000256" key="1">
    <source>
        <dbReference type="ARBA" id="ARBA00022737"/>
    </source>
</evidence>
<sequence>MAVKFIKIRKRVIKKAVVENFAKIVEDNCKKHVSITHSKIIKEEDVNHNFKSIPSKYILPLFERTAKPDPEAVKISAEKEEHISYALICESFATANKKQRHELIEMLKERVQQFCYHRDGSSVAEYSILYGNEKQREFIVKSFKDIVVKAVKDVSAQRVILSIFDCVDDVELINNFITKEIGENIGEIICDNYGQYVLQHIIHRLNYPHGTTGELLKKVL</sequence>
<dbReference type="PROSITE" id="PS50303">
    <property type="entry name" value="PUM_HD"/>
    <property type="match status" value="1"/>
</dbReference>
<evidence type="ECO:0000256" key="2">
    <source>
        <dbReference type="PROSITE-ProRule" id="PRU00317"/>
    </source>
</evidence>
<dbReference type="WBParaSite" id="PDA_v2.g10172.t1">
    <property type="protein sequence ID" value="PDA_v2.g10172.t1"/>
    <property type="gene ID" value="PDA_v2.g10172"/>
</dbReference>
<accession>A0A914P527</accession>
<organism evidence="4 5">
    <name type="scientific">Panagrolaimus davidi</name>
    <dbReference type="NCBI Taxonomy" id="227884"/>
    <lineage>
        <taxon>Eukaryota</taxon>
        <taxon>Metazoa</taxon>
        <taxon>Ecdysozoa</taxon>
        <taxon>Nematoda</taxon>
        <taxon>Chromadorea</taxon>
        <taxon>Rhabditida</taxon>
        <taxon>Tylenchina</taxon>
        <taxon>Panagrolaimomorpha</taxon>
        <taxon>Panagrolaimoidea</taxon>
        <taxon>Panagrolaimidae</taxon>
        <taxon>Panagrolaimus</taxon>
    </lineage>
</organism>
<dbReference type="InterPro" id="IPR033133">
    <property type="entry name" value="PUM-HD"/>
</dbReference>
<evidence type="ECO:0000259" key="3">
    <source>
        <dbReference type="PROSITE" id="PS50303"/>
    </source>
</evidence>
<dbReference type="SMART" id="SM00025">
    <property type="entry name" value="Pumilio"/>
    <property type="match status" value="2"/>
</dbReference>
<proteinExistence type="predicted"/>
<dbReference type="Gene3D" id="1.25.10.10">
    <property type="entry name" value="Leucine-rich Repeat Variant"/>
    <property type="match status" value="1"/>
</dbReference>
<feature type="repeat" description="Pumilio" evidence="2">
    <location>
        <begin position="180"/>
        <end position="217"/>
    </location>
</feature>
<name>A0A914P527_9BILA</name>
<evidence type="ECO:0000313" key="4">
    <source>
        <dbReference type="Proteomes" id="UP000887578"/>
    </source>
</evidence>
<dbReference type="InterPro" id="IPR011989">
    <property type="entry name" value="ARM-like"/>
</dbReference>
<dbReference type="PANTHER" id="PTHR13389:SF0">
    <property type="entry name" value="PUMILIO HOMOLOG 3"/>
    <property type="match status" value="1"/>
</dbReference>
<keyword evidence="4" id="KW-1185">Reference proteome</keyword>
<dbReference type="GO" id="GO:0005730">
    <property type="term" value="C:nucleolus"/>
    <property type="evidence" value="ECO:0007669"/>
    <property type="project" value="TreeGrafter"/>
</dbReference>
<reference evidence="5" key="1">
    <citation type="submission" date="2022-11" db="UniProtKB">
        <authorList>
            <consortium name="WormBaseParasite"/>
        </authorList>
    </citation>
    <scope>IDENTIFICATION</scope>
</reference>
<dbReference type="PANTHER" id="PTHR13389">
    <property type="entry name" value="PUMILIO HOMOLOG 3"/>
    <property type="match status" value="1"/>
</dbReference>
<dbReference type="InterPro" id="IPR001313">
    <property type="entry name" value="Pumilio_RNA-bd_rpt"/>
</dbReference>
<protein>
    <submittedName>
        <fullName evidence="5">PUM-HD domain-containing protein</fullName>
    </submittedName>
</protein>
<dbReference type="InterPro" id="IPR016024">
    <property type="entry name" value="ARM-type_fold"/>
</dbReference>
<dbReference type="Proteomes" id="UP000887578">
    <property type="component" value="Unplaced"/>
</dbReference>